<reference evidence="3" key="1">
    <citation type="submission" date="2021-12" db="EMBL/GenBank/DDBJ databases">
        <authorList>
            <person name="King R."/>
        </authorList>
    </citation>
    <scope>NUCLEOTIDE SEQUENCE</scope>
</reference>
<gene>
    <name evidence="3" type="ORF">DIATSA_LOCUS5206</name>
</gene>
<evidence type="ECO:0000256" key="2">
    <source>
        <dbReference type="SAM" id="MobiDB-lite"/>
    </source>
</evidence>
<sequence length="155" mass="18081">MPFYETEDATTRTSRSSTQLPREKLAAEAQHKRHLAQLEMTAMRAQIELERQAAEAEHQAELEAIEAEYSDRGSRRSERSHADIEQWLRSIAPSTTSHRDREPYFDKKILRSDNDGRRVGTNNHLFLCSQDTPKKRDDNLQRYSLMSHKILICKL</sequence>
<evidence type="ECO:0000313" key="4">
    <source>
        <dbReference type="Proteomes" id="UP001153714"/>
    </source>
</evidence>
<feature type="region of interest" description="Disordered" evidence="2">
    <location>
        <begin position="1"/>
        <end position="29"/>
    </location>
</feature>
<accession>A0A9N9R0Y9</accession>
<protein>
    <submittedName>
        <fullName evidence="3">Uncharacterized protein</fullName>
    </submittedName>
</protein>
<dbReference type="EMBL" id="OU893348">
    <property type="protein sequence ID" value="CAG9787319.1"/>
    <property type="molecule type" value="Genomic_DNA"/>
</dbReference>
<keyword evidence="4" id="KW-1185">Reference proteome</keyword>
<feature type="region of interest" description="Disordered" evidence="2">
    <location>
        <begin position="66"/>
        <end position="102"/>
    </location>
</feature>
<evidence type="ECO:0000313" key="3">
    <source>
        <dbReference type="EMBL" id="CAG9787319.1"/>
    </source>
</evidence>
<feature type="coiled-coil region" evidence="1">
    <location>
        <begin position="35"/>
        <end position="64"/>
    </location>
</feature>
<dbReference type="AlphaFoldDB" id="A0A9N9R0Y9"/>
<dbReference type="OrthoDB" id="10066767at2759"/>
<name>A0A9N9R0Y9_9NEOP</name>
<dbReference type="Proteomes" id="UP001153714">
    <property type="component" value="Chromosome 17"/>
</dbReference>
<keyword evidence="1" id="KW-0175">Coiled coil</keyword>
<evidence type="ECO:0000256" key="1">
    <source>
        <dbReference type="SAM" id="Coils"/>
    </source>
</evidence>
<feature type="compositionally biased region" description="Polar residues" evidence="2">
    <location>
        <begin position="11"/>
        <end position="20"/>
    </location>
</feature>
<feature type="compositionally biased region" description="Basic and acidic residues" evidence="2">
    <location>
        <begin position="69"/>
        <end position="86"/>
    </location>
</feature>
<proteinExistence type="predicted"/>
<reference evidence="3" key="2">
    <citation type="submission" date="2022-10" db="EMBL/GenBank/DDBJ databases">
        <authorList>
            <consortium name="ENA_rothamsted_submissions"/>
            <consortium name="culmorum"/>
            <person name="King R."/>
        </authorList>
    </citation>
    <scope>NUCLEOTIDE SEQUENCE</scope>
</reference>
<organism evidence="3 4">
    <name type="scientific">Diatraea saccharalis</name>
    <name type="common">sugarcane borer</name>
    <dbReference type="NCBI Taxonomy" id="40085"/>
    <lineage>
        <taxon>Eukaryota</taxon>
        <taxon>Metazoa</taxon>
        <taxon>Ecdysozoa</taxon>
        <taxon>Arthropoda</taxon>
        <taxon>Hexapoda</taxon>
        <taxon>Insecta</taxon>
        <taxon>Pterygota</taxon>
        <taxon>Neoptera</taxon>
        <taxon>Endopterygota</taxon>
        <taxon>Lepidoptera</taxon>
        <taxon>Glossata</taxon>
        <taxon>Ditrysia</taxon>
        <taxon>Pyraloidea</taxon>
        <taxon>Crambidae</taxon>
        <taxon>Crambinae</taxon>
        <taxon>Diatraea</taxon>
    </lineage>
</organism>